<name>A0AAP4EY75_9FIRM</name>
<protein>
    <submittedName>
        <fullName evidence="1">Uncharacterized protein</fullName>
    </submittedName>
</protein>
<reference evidence="1 2" key="1">
    <citation type="submission" date="2023-05" db="EMBL/GenBank/DDBJ databases">
        <title>[ruminococcus] sp. nov., isolated from a pig farm feces dump.</title>
        <authorList>
            <person name="Chang Y.-H."/>
        </authorList>
    </citation>
    <scope>NUCLEOTIDE SEQUENCE [LARGE SCALE GENOMIC DNA]</scope>
    <source>
        <strain evidence="1 2">YH-rum2234</strain>
    </source>
</reference>
<proteinExistence type="predicted"/>
<comment type="caution">
    <text evidence="1">The sequence shown here is derived from an EMBL/GenBank/DDBJ whole genome shotgun (WGS) entry which is preliminary data.</text>
</comment>
<organism evidence="1 2">
    <name type="scientific">Fusibacillus kribbianus</name>
    <dbReference type="NCBI Taxonomy" id="3044208"/>
    <lineage>
        <taxon>Bacteria</taxon>
        <taxon>Bacillati</taxon>
        <taxon>Bacillota</taxon>
        <taxon>Clostridia</taxon>
        <taxon>Lachnospirales</taxon>
        <taxon>Lachnospiraceae</taxon>
        <taxon>Fusibacillus</taxon>
    </lineage>
</organism>
<sequence length="106" mass="11848">MYAGTAVSGDRIDGSKSAGILTFSMLVILRQAKENKIRRLSPAEAIRCLYPETLIHRWSRNDVEKSISLLSMLATEIPVFRLECRPDVESVQVLKQALLNLYQGGV</sequence>
<dbReference type="AlphaFoldDB" id="A0AAP4EY75"/>
<dbReference type="EMBL" id="JASGBQ010000003">
    <property type="protein sequence ID" value="MDI9241541.1"/>
    <property type="molecule type" value="Genomic_DNA"/>
</dbReference>
<keyword evidence="2" id="KW-1185">Reference proteome</keyword>
<accession>A0AAP4EY75</accession>
<evidence type="ECO:0000313" key="2">
    <source>
        <dbReference type="Proteomes" id="UP001300383"/>
    </source>
</evidence>
<dbReference type="Proteomes" id="UP001300383">
    <property type="component" value="Unassembled WGS sequence"/>
</dbReference>
<gene>
    <name evidence="1" type="ORF">QJ036_03485</name>
</gene>
<evidence type="ECO:0000313" key="1">
    <source>
        <dbReference type="EMBL" id="MDI9241541.1"/>
    </source>
</evidence>